<accession>A0A7Y0BNQ6</accession>
<dbReference type="InterPro" id="IPR001845">
    <property type="entry name" value="HTH_ArsR_DNA-bd_dom"/>
</dbReference>
<evidence type="ECO:0000256" key="1">
    <source>
        <dbReference type="ARBA" id="ARBA00023015"/>
    </source>
</evidence>
<organism evidence="5 6">
    <name type="scientific">Novosphingobium olei</name>
    <dbReference type="NCBI Taxonomy" id="2728851"/>
    <lineage>
        <taxon>Bacteria</taxon>
        <taxon>Pseudomonadati</taxon>
        <taxon>Pseudomonadota</taxon>
        <taxon>Alphaproteobacteria</taxon>
        <taxon>Sphingomonadales</taxon>
        <taxon>Sphingomonadaceae</taxon>
        <taxon>Novosphingobium</taxon>
    </lineage>
</organism>
<name>A0A7Y0BNQ6_9SPHN</name>
<dbReference type="PANTHER" id="PTHR43132:SF2">
    <property type="entry name" value="ARSENICAL RESISTANCE OPERON REPRESSOR ARSR-RELATED"/>
    <property type="match status" value="1"/>
</dbReference>
<dbReference type="GO" id="GO:0003700">
    <property type="term" value="F:DNA-binding transcription factor activity"/>
    <property type="evidence" value="ECO:0007669"/>
    <property type="project" value="InterPro"/>
</dbReference>
<dbReference type="Pfam" id="PF12840">
    <property type="entry name" value="HTH_20"/>
    <property type="match status" value="1"/>
</dbReference>
<reference evidence="5 6" key="1">
    <citation type="submission" date="2020-04" db="EMBL/GenBank/DDBJ databases">
        <title>Novosphingobium sp. TW-4 isolated from soil.</title>
        <authorList>
            <person name="Dahal R.H."/>
            <person name="Chaudhary D.K."/>
        </authorList>
    </citation>
    <scope>NUCLEOTIDE SEQUENCE [LARGE SCALE GENOMIC DNA]</scope>
    <source>
        <strain evidence="5 6">TW-4</strain>
    </source>
</reference>
<dbReference type="NCBIfam" id="NF033788">
    <property type="entry name" value="HTH_metalloreg"/>
    <property type="match status" value="1"/>
</dbReference>
<evidence type="ECO:0000259" key="4">
    <source>
        <dbReference type="PROSITE" id="PS50987"/>
    </source>
</evidence>
<dbReference type="SMART" id="SM00418">
    <property type="entry name" value="HTH_ARSR"/>
    <property type="match status" value="1"/>
</dbReference>
<dbReference type="InterPro" id="IPR051011">
    <property type="entry name" value="Metal_resp_trans_reg"/>
</dbReference>
<dbReference type="AlphaFoldDB" id="A0A7Y0BNQ6"/>
<dbReference type="CDD" id="cd00090">
    <property type="entry name" value="HTH_ARSR"/>
    <property type="match status" value="1"/>
</dbReference>
<feature type="domain" description="HTH arsR-type" evidence="4">
    <location>
        <begin position="2"/>
        <end position="99"/>
    </location>
</feature>
<evidence type="ECO:0000313" key="5">
    <source>
        <dbReference type="EMBL" id="NML93852.1"/>
    </source>
</evidence>
<dbReference type="InterPro" id="IPR036390">
    <property type="entry name" value="WH_DNA-bd_sf"/>
</dbReference>
<dbReference type="GO" id="GO:0003677">
    <property type="term" value="F:DNA binding"/>
    <property type="evidence" value="ECO:0007669"/>
    <property type="project" value="UniProtKB-KW"/>
</dbReference>
<dbReference type="InterPro" id="IPR036388">
    <property type="entry name" value="WH-like_DNA-bd_sf"/>
</dbReference>
<dbReference type="Gene3D" id="1.10.10.10">
    <property type="entry name" value="Winged helix-like DNA-binding domain superfamily/Winged helix DNA-binding domain"/>
    <property type="match status" value="1"/>
</dbReference>
<keyword evidence="6" id="KW-1185">Reference proteome</keyword>
<dbReference type="Proteomes" id="UP000583556">
    <property type="component" value="Unassembled WGS sequence"/>
</dbReference>
<evidence type="ECO:0000256" key="3">
    <source>
        <dbReference type="ARBA" id="ARBA00023163"/>
    </source>
</evidence>
<dbReference type="SUPFAM" id="SSF46785">
    <property type="entry name" value="Winged helix' DNA-binding domain"/>
    <property type="match status" value="1"/>
</dbReference>
<dbReference type="PANTHER" id="PTHR43132">
    <property type="entry name" value="ARSENICAL RESISTANCE OPERON REPRESSOR ARSR-RELATED"/>
    <property type="match status" value="1"/>
</dbReference>
<comment type="caution">
    <text evidence="5">The sequence shown here is derived from an EMBL/GenBank/DDBJ whole genome shotgun (WGS) entry which is preliminary data.</text>
</comment>
<keyword evidence="2" id="KW-0238">DNA-binding</keyword>
<proteinExistence type="predicted"/>
<dbReference type="EMBL" id="JABBGM010000003">
    <property type="protein sequence ID" value="NML93852.1"/>
    <property type="molecule type" value="Genomic_DNA"/>
</dbReference>
<dbReference type="RefSeq" id="WP_169493114.1">
    <property type="nucleotide sequence ID" value="NZ_JABBGM010000003.1"/>
</dbReference>
<keyword evidence="3" id="KW-0804">Transcription</keyword>
<keyword evidence="1" id="KW-0805">Transcription regulation</keyword>
<gene>
    <name evidence="5" type="ORF">HHL27_09245</name>
</gene>
<dbReference type="PRINTS" id="PR00778">
    <property type="entry name" value="HTHARSR"/>
</dbReference>
<evidence type="ECO:0000256" key="2">
    <source>
        <dbReference type="ARBA" id="ARBA00023125"/>
    </source>
</evidence>
<evidence type="ECO:0000313" key="6">
    <source>
        <dbReference type="Proteomes" id="UP000583556"/>
    </source>
</evidence>
<sequence length="119" mass="12079">MDSDEQASHVVRALGALAQDHRLAAFRLLIEAGGNGLAAGELAARLALAPSSLSHHLALLAQAGLVSQERRSRSIIYRADLAAMSALIGYLTENCCGGADCGIAVPACTIPAPCEGAAA</sequence>
<protein>
    <submittedName>
        <fullName evidence="5">Helix-turn-helix transcriptional regulator</fullName>
    </submittedName>
</protein>
<dbReference type="InterPro" id="IPR011991">
    <property type="entry name" value="ArsR-like_HTH"/>
</dbReference>
<dbReference type="PROSITE" id="PS50987">
    <property type="entry name" value="HTH_ARSR_2"/>
    <property type="match status" value="1"/>
</dbReference>